<feature type="compositionally biased region" description="Basic and acidic residues" evidence="2">
    <location>
        <begin position="215"/>
        <end position="226"/>
    </location>
</feature>
<dbReference type="Gene3D" id="3.90.70.10">
    <property type="entry name" value="Cysteine proteinases"/>
    <property type="match status" value="1"/>
</dbReference>
<keyword evidence="4" id="KW-0378">Hydrolase</keyword>
<dbReference type="GO" id="GO:0004843">
    <property type="term" value="F:cysteine-type deubiquitinase activity"/>
    <property type="evidence" value="ECO:0007669"/>
    <property type="project" value="InterPro"/>
</dbReference>
<dbReference type="FunFam" id="3.90.70.10:FF:000022">
    <property type="entry name" value="Ubiquitin carboxyl-terminal hydrolase 24"/>
    <property type="match status" value="1"/>
</dbReference>
<protein>
    <submittedName>
        <fullName evidence="4">Ubiquitin carboxyl-terminal hydrolase 24</fullName>
    </submittedName>
</protein>
<comment type="caution">
    <text evidence="4">The sequence shown here is derived from an EMBL/GenBank/DDBJ whole genome shotgun (WGS) entry which is preliminary data.</text>
</comment>
<dbReference type="PROSITE" id="PS00972">
    <property type="entry name" value="USP_1"/>
    <property type="match status" value="1"/>
</dbReference>
<feature type="compositionally biased region" description="Low complexity" evidence="2">
    <location>
        <begin position="829"/>
        <end position="850"/>
    </location>
</feature>
<evidence type="ECO:0000259" key="3">
    <source>
        <dbReference type="PROSITE" id="PS50235"/>
    </source>
</evidence>
<dbReference type="PANTHER" id="PTHR24006">
    <property type="entry name" value="UBIQUITIN CARBOXYL-TERMINAL HYDROLASE"/>
    <property type="match status" value="1"/>
</dbReference>
<sequence>MRQVQVMMATLSVMPAAQPAEPKDVPARVLLAQYPGVYPVLFRLACTRAAITVRAAAVHLLMLLPTEPTVHAELTRLLTPEPGPPPASTNMTHVSRALVEGSPVSLLYLLQVLDGLLRPANALCDVATATAHARRFQRLGGMRLLLDALRPERFARQRADATTCRGCFVSGIHLLQLMLFGNLAEPTPAPGLPRVAASPEGATATSGAIEEEEGSQARDGKGREGSAQDSHGARPGGSREERMTEDDMDALESPSDADMHLAVEMLQWVTWQVATGRLATIGGKDHAQGAAAAEMTTDGGDERDPGDGGGTGLSLPGDDVQLCKDALALLLALLETRPRVLEAWLQGGDLEVYLVDVLVRCGDVGVRDGLMRGLQRLAALRAPDAAAGSTPRAALLRVLRAPSARAEAEAEAAQCQEYFGLLTELLRGPFAESEELVVAQQALEEELRGLPVAPPAEEESDHRLTGRLTLIVTLLQALDGRGTSPPQTAGLVELLVHDMLFPEAAVVARERPIQVVDRAGVHARCRTKSSRCAAFDLLIELANQSVTNLQLLAELLMRLHYSERPEMCEWEHLPAYTPRPPGGFVGLRNAGATCYMNSVFQQIFMQPTIRGRMLAAPPPPDVEDAPRSESVFYQLQALMGGLLGSSQDHYSPHGFWQAFKDYDGQPVNVHEHQDAFEFFTRLQEQVDSHCTKEKQPGVLEPVIGGKFAQQIISRSCPHRSEREEDFSGLSVDVRNKRTLEESLSSYVQGDLLEGDNQYFCEGCKQKVDAVRRACIKALPHTLVVQLKRFEFDYNTMLQNKIKDRFEFPQRLDMRPFTVEGLAAKERIDSGSGAETSASPEAAAHSAAPTPELEPSRPDSYYEYELVGVVVHSGTAFAGHYYSYIRERDADAERRGAGAEGRGWHRFDDRLVEPYDLSQLERDCFGGKYVAEHWDASVGANVSQEYERPNSAYMLFYERREDSSAGGLQDEVMAVDTGSKVAKSAASGGATAEDGMLAQLPARMYETVMEENLRFVHESHLLDLDYLDFVWRLVDSCRGGTSCNRTSEDDDDARKMRRCCVGADTGSHKHTHLRSSGEGGGGSDGEMEGESSSGGAAGGAGAAGLEVGASLGDGRREVGIQVASEFLSAVYFRAHSTLREDTQRWKMTMQGLLEENARANRWFLGMLANRNATWLRQFLVKCPAQDVRTLFAHVVVHALRCAVAQGFGTPPTGPVEHVVVALVALLLECPGGRGCHSAALLWVVAEYARIGRAQRAHLLHHHALGALVGVLQRAYGEQVARLSLTGHELEHAHVCISLLMRQCTLAQVLERDEAVGKPNPYQMEGPKLPLPQAVNMRVLTGKHYLAVLLDVAKKEAVEHPEALRSAELLLKFCCWESGRYSAMVLQEVQERLYHAHTSDVLPVLHSLQGILLLPDELQRSRVQYVLATPPQQSSFQEGGGVRPVGVMNILTSGRTPPAKRYTIFKWMVGLIVGGQLPAMQEALGVYRMEWKAVVDWLSEDIAKYTLTDSPSVAGIEFDDSTGVGMGGHLAGGERERTLLNAREVWASLDGAPVDAP</sequence>
<evidence type="ECO:0000256" key="2">
    <source>
        <dbReference type="SAM" id="MobiDB-lite"/>
    </source>
</evidence>
<dbReference type="CDD" id="cd02659">
    <property type="entry name" value="peptidase_C19C"/>
    <property type="match status" value="1"/>
</dbReference>
<dbReference type="GO" id="GO:0005829">
    <property type="term" value="C:cytosol"/>
    <property type="evidence" value="ECO:0007669"/>
    <property type="project" value="TreeGrafter"/>
</dbReference>
<reference evidence="4 5" key="1">
    <citation type="journal article" date="2015" name="Genome Biol. Evol.">
        <title>Comparative Genomics of a Bacterivorous Green Alga Reveals Evolutionary Causalities and Consequences of Phago-Mixotrophic Mode of Nutrition.</title>
        <authorList>
            <person name="Burns J.A."/>
            <person name="Paasch A."/>
            <person name="Narechania A."/>
            <person name="Kim E."/>
        </authorList>
    </citation>
    <scope>NUCLEOTIDE SEQUENCE [LARGE SCALE GENOMIC DNA]</scope>
    <source>
        <strain evidence="4 5">PLY_AMNH</strain>
    </source>
</reference>
<dbReference type="InterPro" id="IPR001394">
    <property type="entry name" value="Peptidase_C19_UCH"/>
</dbReference>
<dbReference type="InterPro" id="IPR021905">
    <property type="entry name" value="DUF3517"/>
</dbReference>
<dbReference type="GO" id="GO:0005634">
    <property type="term" value="C:nucleus"/>
    <property type="evidence" value="ECO:0007669"/>
    <property type="project" value="TreeGrafter"/>
</dbReference>
<feature type="region of interest" description="Disordered" evidence="2">
    <location>
        <begin position="827"/>
        <end position="855"/>
    </location>
</feature>
<feature type="region of interest" description="Disordered" evidence="2">
    <location>
        <begin position="191"/>
        <end position="252"/>
    </location>
</feature>
<dbReference type="EMBL" id="LGRX02018824">
    <property type="protein sequence ID" value="KAK3259359.1"/>
    <property type="molecule type" value="Genomic_DNA"/>
</dbReference>
<keyword evidence="5" id="KW-1185">Reference proteome</keyword>
<organism evidence="4 5">
    <name type="scientific">Cymbomonas tetramitiformis</name>
    <dbReference type="NCBI Taxonomy" id="36881"/>
    <lineage>
        <taxon>Eukaryota</taxon>
        <taxon>Viridiplantae</taxon>
        <taxon>Chlorophyta</taxon>
        <taxon>Pyramimonadophyceae</taxon>
        <taxon>Pyramimonadales</taxon>
        <taxon>Pyramimonadaceae</taxon>
        <taxon>Cymbomonas</taxon>
    </lineage>
</organism>
<feature type="region of interest" description="Disordered" evidence="2">
    <location>
        <begin position="1064"/>
        <end position="1098"/>
    </location>
</feature>
<feature type="region of interest" description="Disordered" evidence="2">
    <location>
        <begin position="289"/>
        <end position="314"/>
    </location>
</feature>
<proteinExistence type="inferred from homology"/>
<name>A0AAE0FGK9_9CHLO</name>
<dbReference type="PANTHER" id="PTHR24006:SF827">
    <property type="entry name" value="UBIQUITIN CARBOXYL-TERMINAL HYDROLASE 34"/>
    <property type="match status" value="1"/>
</dbReference>
<dbReference type="Proteomes" id="UP001190700">
    <property type="component" value="Unassembled WGS sequence"/>
</dbReference>
<dbReference type="SUPFAM" id="SSF54001">
    <property type="entry name" value="Cysteine proteinases"/>
    <property type="match status" value="1"/>
</dbReference>
<dbReference type="InterPro" id="IPR038765">
    <property type="entry name" value="Papain-like_cys_pep_sf"/>
</dbReference>
<dbReference type="InterPro" id="IPR018200">
    <property type="entry name" value="USP_CS"/>
</dbReference>
<dbReference type="GO" id="GO:0016579">
    <property type="term" value="P:protein deubiquitination"/>
    <property type="evidence" value="ECO:0007669"/>
    <property type="project" value="InterPro"/>
</dbReference>
<comment type="similarity">
    <text evidence="1">Belongs to the peptidase C19 family.</text>
</comment>
<dbReference type="InterPro" id="IPR028889">
    <property type="entry name" value="USP"/>
</dbReference>
<evidence type="ECO:0000256" key="1">
    <source>
        <dbReference type="ARBA" id="ARBA00009085"/>
    </source>
</evidence>
<dbReference type="Pfam" id="PF12030">
    <property type="entry name" value="DUF3517"/>
    <property type="match status" value="1"/>
</dbReference>
<dbReference type="InterPro" id="IPR050164">
    <property type="entry name" value="Peptidase_C19"/>
</dbReference>
<accession>A0AAE0FGK9</accession>
<dbReference type="PROSITE" id="PS50235">
    <property type="entry name" value="USP_3"/>
    <property type="match status" value="1"/>
</dbReference>
<evidence type="ECO:0000313" key="4">
    <source>
        <dbReference type="EMBL" id="KAK3259359.1"/>
    </source>
</evidence>
<feature type="domain" description="USP" evidence="3">
    <location>
        <begin position="585"/>
        <end position="959"/>
    </location>
</feature>
<dbReference type="PROSITE" id="PS00973">
    <property type="entry name" value="USP_2"/>
    <property type="match status" value="1"/>
</dbReference>
<dbReference type="Pfam" id="PF00443">
    <property type="entry name" value="UCH"/>
    <property type="match status" value="1"/>
</dbReference>
<gene>
    <name evidence="4" type="ORF">CYMTET_31639</name>
</gene>
<evidence type="ECO:0000313" key="5">
    <source>
        <dbReference type="Proteomes" id="UP001190700"/>
    </source>
</evidence>